<evidence type="ECO:0000313" key="6">
    <source>
        <dbReference type="Proteomes" id="UP000063789"/>
    </source>
</evidence>
<dbReference type="OrthoDB" id="9786503at2"/>
<gene>
    <name evidence="5" type="ORF">ACH46_10185</name>
</gene>
<organism evidence="5 6">
    <name type="scientific">Gordonia phthalatica</name>
    <dbReference type="NCBI Taxonomy" id="1136941"/>
    <lineage>
        <taxon>Bacteria</taxon>
        <taxon>Bacillati</taxon>
        <taxon>Actinomycetota</taxon>
        <taxon>Actinomycetes</taxon>
        <taxon>Mycobacteriales</taxon>
        <taxon>Gordoniaceae</taxon>
        <taxon>Gordonia</taxon>
    </lineage>
</organism>
<reference evidence="6" key="1">
    <citation type="submission" date="2015-06" db="EMBL/GenBank/DDBJ databases">
        <title>Complete genome sequence and metabolic analysis of phthalate degradation pathway in Gordonia sp. QH-11.</title>
        <authorList>
            <person name="Jin D."/>
            <person name="Kong X."/>
            <person name="Bai Z."/>
        </authorList>
    </citation>
    <scope>NUCLEOTIDE SEQUENCE [LARGE SCALE GENOMIC DNA]</scope>
    <source>
        <strain evidence="6">QH-11</strain>
    </source>
</reference>
<keyword evidence="2" id="KW-0560">Oxidoreductase</keyword>
<evidence type="ECO:0000256" key="2">
    <source>
        <dbReference type="ARBA" id="ARBA00023002"/>
    </source>
</evidence>
<dbReference type="STRING" id="1136941.ACH46_10185"/>
<dbReference type="KEGG" id="goq:ACH46_10185"/>
<evidence type="ECO:0000313" key="5">
    <source>
        <dbReference type="EMBL" id="ALG84801.1"/>
    </source>
</evidence>
<keyword evidence="1" id="KW-0285">Flavoprotein</keyword>
<dbReference type="PANTHER" id="PTHR48105">
    <property type="entry name" value="THIOREDOXIN REDUCTASE 1-RELATED-RELATED"/>
    <property type="match status" value="1"/>
</dbReference>
<dbReference type="PATRIC" id="fig|1136941.3.peg.2068"/>
<dbReference type="AlphaFoldDB" id="A0A0N9N2D4"/>
<dbReference type="InterPro" id="IPR050097">
    <property type="entry name" value="Ferredoxin-NADP_redctase_2"/>
</dbReference>
<evidence type="ECO:0000256" key="1">
    <source>
        <dbReference type="ARBA" id="ARBA00022630"/>
    </source>
</evidence>
<dbReference type="Gene3D" id="3.50.50.60">
    <property type="entry name" value="FAD/NAD(P)-binding domain"/>
    <property type="match status" value="2"/>
</dbReference>
<proteinExistence type="predicted"/>
<dbReference type="SUPFAM" id="SSF51905">
    <property type="entry name" value="FAD/NAD(P)-binding domain"/>
    <property type="match status" value="1"/>
</dbReference>
<dbReference type="GO" id="GO:0004791">
    <property type="term" value="F:thioredoxin-disulfide reductase (NADPH) activity"/>
    <property type="evidence" value="ECO:0007669"/>
    <property type="project" value="UniProtKB-EC"/>
</dbReference>
<dbReference type="PRINTS" id="PR00368">
    <property type="entry name" value="FADPNR"/>
</dbReference>
<dbReference type="InterPro" id="IPR023753">
    <property type="entry name" value="FAD/NAD-binding_dom"/>
</dbReference>
<sequence length="314" mass="32578">MSGNQTSPINDIDVAVVGGGAAGLSAAVALGRSLRSVVVIDAGEQRNLPASTAHNVLGREGVAPRDLIAAGREEAERYAAEIVADTVVEARRDDEGFALVLASGRMIRARRILLTTGLVDHLPDIPGLADAWGATVLHCPYCHGWEVRGQRIGVLATGPMAEHQALLFHRLSDRVTVFDHAAVLDGAARRRLAAMDVSVVDGAVGEVRVDGTRVRAVLVGPTAYEVDAVVVGSRMHARAEVFTMLGGTVSEHPLGSVVEVDPMGRTSVDGVWAAGNVCDLSAMVGTAAGAGVKVGVALNADLIADEVRALISEV</sequence>
<dbReference type="Pfam" id="PF07992">
    <property type="entry name" value="Pyr_redox_2"/>
    <property type="match status" value="1"/>
</dbReference>
<protein>
    <submittedName>
        <fullName evidence="5">Thioredoxin reductase</fullName>
    </submittedName>
</protein>
<keyword evidence="6" id="KW-1185">Reference proteome</keyword>
<feature type="domain" description="FAD/NAD(P)-binding" evidence="4">
    <location>
        <begin position="13"/>
        <end position="284"/>
    </location>
</feature>
<evidence type="ECO:0000256" key="3">
    <source>
        <dbReference type="ARBA" id="ARBA00048132"/>
    </source>
</evidence>
<evidence type="ECO:0000259" key="4">
    <source>
        <dbReference type="Pfam" id="PF07992"/>
    </source>
</evidence>
<name>A0A0N9N2D4_9ACTN</name>
<dbReference type="Proteomes" id="UP000063789">
    <property type="component" value="Chromosome"/>
</dbReference>
<accession>A0A0N9N2D4</accession>
<reference evidence="5 6" key="2">
    <citation type="journal article" date="2017" name="Int. J. Syst. Evol. Microbiol.">
        <title>Gordonia phthalatica sp. nov., a di-n-butyl phthalate-degrading bacterium isolated from activated sludge.</title>
        <authorList>
            <person name="Jin D."/>
            <person name="Kong X."/>
            <person name="Jia M."/>
            <person name="Yu X."/>
            <person name="Wang X."/>
            <person name="Zhuang X."/>
            <person name="Deng Y."/>
            <person name="Bai Z."/>
        </authorList>
    </citation>
    <scope>NUCLEOTIDE SEQUENCE [LARGE SCALE GENOMIC DNA]</scope>
    <source>
        <strain evidence="5 6">QH-11</strain>
    </source>
</reference>
<dbReference type="InterPro" id="IPR036188">
    <property type="entry name" value="FAD/NAD-bd_sf"/>
</dbReference>
<dbReference type="EMBL" id="CP011853">
    <property type="protein sequence ID" value="ALG84801.1"/>
    <property type="molecule type" value="Genomic_DNA"/>
</dbReference>
<comment type="catalytic activity">
    <reaction evidence="3">
        <text>[thioredoxin]-dithiol + NADP(+) = [thioredoxin]-disulfide + NADPH + H(+)</text>
        <dbReference type="Rhea" id="RHEA:20345"/>
        <dbReference type="Rhea" id="RHEA-COMP:10698"/>
        <dbReference type="Rhea" id="RHEA-COMP:10700"/>
        <dbReference type="ChEBI" id="CHEBI:15378"/>
        <dbReference type="ChEBI" id="CHEBI:29950"/>
        <dbReference type="ChEBI" id="CHEBI:50058"/>
        <dbReference type="ChEBI" id="CHEBI:57783"/>
        <dbReference type="ChEBI" id="CHEBI:58349"/>
        <dbReference type="EC" id="1.8.1.9"/>
    </reaction>
</comment>
<dbReference type="RefSeq" id="WP_062392795.1">
    <property type="nucleotide sequence ID" value="NZ_CP011853.1"/>
</dbReference>
<dbReference type="PRINTS" id="PR00469">
    <property type="entry name" value="PNDRDTASEII"/>
</dbReference>